<dbReference type="InterPro" id="IPR045010">
    <property type="entry name" value="MDR_fam"/>
</dbReference>
<dbReference type="Gene3D" id="3.90.180.10">
    <property type="entry name" value="Medium-chain alcohol dehydrogenases, catalytic domain"/>
    <property type="match status" value="1"/>
</dbReference>
<evidence type="ECO:0000313" key="3">
    <source>
        <dbReference type="EMBL" id="ANK12166.1"/>
    </source>
</evidence>
<dbReference type="InterPro" id="IPR036291">
    <property type="entry name" value="NAD(P)-bd_dom_sf"/>
</dbReference>
<dbReference type="InterPro" id="IPR011032">
    <property type="entry name" value="GroES-like_sf"/>
</dbReference>
<feature type="domain" description="Enoyl reductase (ER)" evidence="2">
    <location>
        <begin position="22"/>
        <end position="332"/>
    </location>
</feature>
<dbReference type="Proteomes" id="UP000078263">
    <property type="component" value="Chromosome"/>
</dbReference>
<dbReference type="Pfam" id="PF00107">
    <property type="entry name" value="ADH_zinc_N"/>
    <property type="match status" value="1"/>
</dbReference>
<dbReference type="Pfam" id="PF16884">
    <property type="entry name" value="ADH_N_2"/>
    <property type="match status" value="1"/>
</dbReference>
<evidence type="ECO:0000259" key="2">
    <source>
        <dbReference type="SMART" id="SM00829"/>
    </source>
</evidence>
<protein>
    <submittedName>
        <fullName evidence="3">NADP-dependent oxidoreductase</fullName>
    </submittedName>
</protein>
<dbReference type="PANTHER" id="PTHR43205">
    <property type="entry name" value="PROSTAGLANDIN REDUCTASE"/>
    <property type="match status" value="1"/>
</dbReference>
<dbReference type="STRING" id="1112.A9D12_03570"/>
<dbReference type="InterPro" id="IPR013149">
    <property type="entry name" value="ADH-like_C"/>
</dbReference>
<dbReference type="SMART" id="SM00829">
    <property type="entry name" value="PKS_ER"/>
    <property type="match status" value="1"/>
</dbReference>
<proteinExistence type="predicted"/>
<accession>A0A192D2E7</accession>
<dbReference type="Gene3D" id="3.40.50.720">
    <property type="entry name" value="NAD(P)-binding Rossmann-like Domain"/>
    <property type="match status" value="1"/>
</dbReference>
<dbReference type="RefSeq" id="WP_068349851.1">
    <property type="nucleotide sequence ID" value="NZ_CP016033.1"/>
</dbReference>
<dbReference type="CDD" id="cd05288">
    <property type="entry name" value="PGDH"/>
    <property type="match status" value="1"/>
</dbReference>
<dbReference type="InterPro" id="IPR020843">
    <property type="entry name" value="ER"/>
</dbReference>
<dbReference type="GO" id="GO:0016628">
    <property type="term" value="F:oxidoreductase activity, acting on the CH-CH group of donors, NAD or NADP as acceptor"/>
    <property type="evidence" value="ECO:0007669"/>
    <property type="project" value="InterPro"/>
</dbReference>
<dbReference type="PANTHER" id="PTHR43205:SF7">
    <property type="entry name" value="PROSTAGLANDIN REDUCTASE 1"/>
    <property type="match status" value="1"/>
</dbReference>
<name>A0A192D2E7_9SPHN</name>
<dbReference type="SUPFAM" id="SSF50129">
    <property type="entry name" value="GroES-like"/>
    <property type="match status" value="1"/>
</dbReference>
<organism evidence="3 4">
    <name type="scientific">Erythrobacter neustonensis</name>
    <dbReference type="NCBI Taxonomy" id="1112"/>
    <lineage>
        <taxon>Bacteria</taxon>
        <taxon>Pseudomonadati</taxon>
        <taxon>Pseudomonadota</taxon>
        <taxon>Alphaproteobacteria</taxon>
        <taxon>Sphingomonadales</taxon>
        <taxon>Erythrobacteraceae</taxon>
        <taxon>Erythrobacter/Porphyrobacter group</taxon>
        <taxon>Erythrobacter</taxon>
    </lineage>
</organism>
<dbReference type="SUPFAM" id="SSF51735">
    <property type="entry name" value="NAD(P)-binding Rossmann-fold domains"/>
    <property type="match status" value="1"/>
</dbReference>
<dbReference type="EMBL" id="CP016033">
    <property type="protein sequence ID" value="ANK12166.1"/>
    <property type="molecule type" value="Genomic_DNA"/>
</dbReference>
<dbReference type="InterPro" id="IPR041694">
    <property type="entry name" value="ADH_N_2"/>
</dbReference>
<evidence type="ECO:0000313" key="4">
    <source>
        <dbReference type="Proteomes" id="UP000078263"/>
    </source>
</evidence>
<sequence length="334" mass="35797">MPTTTRQWLLNGHPRGRGIEIENDFKLATVELPDPGPGEMLLKTHYLGFDPAQKGWMENIADYVAPMNIGDVMRGSGIAEVVASNGGRFAVGDMVFGTTGWTEYLVTDGKELTRVETDLSPTAVLSALGTTGLTAYCGLFKVGKPVAGDTVLVSGAAGATGSIVGQLARIAGCRVVGIAGGQDKCDWLVREAGYDAAIDYKAGGVKEQIRALCPRGVDVIYDNVGGAILNDMLGQIATGARVVICGGISRYETGSLPAGPENYFNLVFRRGTMTGFIVLDWASEFPGIRKRLEGFVKDGRLKYQEDIQHGFENAPQTLQRLFTGQNRGKQMLKL</sequence>
<keyword evidence="1" id="KW-0560">Oxidoreductase</keyword>
<dbReference type="AlphaFoldDB" id="A0A192D2E7"/>
<gene>
    <name evidence="3" type="ORF">A9D12_03570</name>
</gene>
<dbReference type="KEGG" id="pns:A9D12_03570"/>
<dbReference type="OrthoDB" id="9805663at2"/>
<reference evidence="3 4" key="1">
    <citation type="submission" date="2016-05" db="EMBL/GenBank/DDBJ databases">
        <title>Compelete Genome Sequence of Bacteriochlorophyll-Synthesizing Bacterium Porphyrobacter neustonensis DSM 9434.</title>
        <authorList>
            <person name="Shi X.-L."/>
            <person name="Wu Y.-H."/>
            <person name="Cheng H."/>
            <person name="Xu L."/>
            <person name="Zhang X.-Q."/>
            <person name="Wang C.-S."/>
            <person name="Xu X.-W."/>
        </authorList>
    </citation>
    <scope>NUCLEOTIDE SEQUENCE [LARGE SCALE GENOMIC DNA]</scope>
    <source>
        <strain evidence="3 4">DSM 9434</strain>
    </source>
</reference>
<dbReference type="FunFam" id="3.40.50.720:FF:000121">
    <property type="entry name" value="Prostaglandin reductase 2"/>
    <property type="match status" value="1"/>
</dbReference>
<evidence type="ECO:0000256" key="1">
    <source>
        <dbReference type="ARBA" id="ARBA00023002"/>
    </source>
</evidence>
<keyword evidence="4" id="KW-1185">Reference proteome</keyword>